<dbReference type="InterPro" id="IPR036987">
    <property type="entry name" value="SRA-YDG_sf"/>
</dbReference>
<organism evidence="4 5">
    <name type="scientific">Penstemon smallii</name>
    <dbReference type="NCBI Taxonomy" id="265156"/>
    <lineage>
        <taxon>Eukaryota</taxon>
        <taxon>Viridiplantae</taxon>
        <taxon>Streptophyta</taxon>
        <taxon>Embryophyta</taxon>
        <taxon>Tracheophyta</taxon>
        <taxon>Spermatophyta</taxon>
        <taxon>Magnoliopsida</taxon>
        <taxon>eudicotyledons</taxon>
        <taxon>Gunneridae</taxon>
        <taxon>Pentapetalae</taxon>
        <taxon>asterids</taxon>
        <taxon>lamiids</taxon>
        <taxon>Lamiales</taxon>
        <taxon>Plantaginaceae</taxon>
        <taxon>Cheloneae</taxon>
        <taxon>Penstemon</taxon>
    </lineage>
</organism>
<dbReference type="InterPro" id="IPR045134">
    <property type="entry name" value="UHRF1/2-like"/>
</dbReference>
<dbReference type="SUPFAM" id="SSF88697">
    <property type="entry name" value="PUA domain-like"/>
    <property type="match status" value="1"/>
</dbReference>
<evidence type="ECO:0000313" key="5">
    <source>
        <dbReference type="Proteomes" id="UP001634393"/>
    </source>
</evidence>
<dbReference type="InterPro" id="IPR015947">
    <property type="entry name" value="PUA-like_sf"/>
</dbReference>
<evidence type="ECO:0000259" key="3">
    <source>
        <dbReference type="PROSITE" id="PS51015"/>
    </source>
</evidence>
<gene>
    <name evidence="4" type="ORF">ACJIZ3_006422</name>
</gene>
<protein>
    <recommendedName>
        <fullName evidence="3">YDG domain-containing protein</fullName>
    </recommendedName>
</protein>
<reference evidence="4 5" key="1">
    <citation type="submission" date="2024-12" db="EMBL/GenBank/DDBJ databases">
        <title>The unique morphological basis and parallel evolutionary history of personate flowers in Penstemon.</title>
        <authorList>
            <person name="Depatie T.H."/>
            <person name="Wessinger C.A."/>
        </authorList>
    </citation>
    <scope>NUCLEOTIDE SEQUENCE [LARGE SCALE GENOMIC DNA]</scope>
    <source>
        <strain evidence="4">WTNN_2</strain>
        <tissue evidence="4">Leaf</tissue>
    </source>
</reference>
<dbReference type="Pfam" id="PF02182">
    <property type="entry name" value="SAD_SRA"/>
    <property type="match status" value="1"/>
</dbReference>
<dbReference type="EMBL" id="JBJXBP010000007">
    <property type="protein sequence ID" value="KAL3820517.1"/>
    <property type="molecule type" value="Genomic_DNA"/>
</dbReference>
<dbReference type="Proteomes" id="UP001634393">
    <property type="component" value="Unassembled WGS sequence"/>
</dbReference>
<sequence length="203" mass="23850">MVEQRSNRKMCAFCREQIPPNMAIEPCINSAIVSVTNHRDYFGPITADYDPKRNQGVLVGETWKDRMERKQWGAHLEHFGDDEDHGDWFIYTGKGNKRTCKKRTSDRKSTLHNEALCISCLHGYPVRVVRSYWEKHSSYAPQTCVRYDGIYKGFIVCRYLLIHCDNDPEPWTSPLWDYDVRSFSFDLINIISFTTHLWTVNVF</sequence>
<dbReference type="PANTHER" id="PTHR14140:SF27">
    <property type="entry name" value="OS04G0289800 PROTEIN"/>
    <property type="match status" value="1"/>
</dbReference>
<dbReference type="SMART" id="SM00466">
    <property type="entry name" value="SRA"/>
    <property type="match status" value="1"/>
</dbReference>
<dbReference type="AlphaFoldDB" id="A0ABD3S7R9"/>
<dbReference type="Gene3D" id="2.30.280.10">
    <property type="entry name" value="SRA-YDG"/>
    <property type="match status" value="1"/>
</dbReference>
<dbReference type="PANTHER" id="PTHR14140">
    <property type="entry name" value="E3 UBIQUITIN-PROTEIN LIGASE UHRF-RELATED"/>
    <property type="match status" value="1"/>
</dbReference>
<proteinExistence type="predicted"/>
<accession>A0ABD3S7R9</accession>
<dbReference type="PROSITE" id="PS51015">
    <property type="entry name" value="YDG"/>
    <property type="match status" value="1"/>
</dbReference>
<dbReference type="GO" id="GO:0005634">
    <property type="term" value="C:nucleus"/>
    <property type="evidence" value="ECO:0007669"/>
    <property type="project" value="UniProtKB-SubCell"/>
</dbReference>
<dbReference type="InterPro" id="IPR003105">
    <property type="entry name" value="SRA_YDG"/>
</dbReference>
<evidence type="ECO:0000256" key="2">
    <source>
        <dbReference type="PROSITE-ProRule" id="PRU00358"/>
    </source>
</evidence>
<comment type="subcellular location">
    <subcellularLocation>
        <location evidence="2">Nucleus</location>
    </subcellularLocation>
</comment>
<evidence type="ECO:0000313" key="4">
    <source>
        <dbReference type="EMBL" id="KAL3820517.1"/>
    </source>
</evidence>
<evidence type="ECO:0000256" key="1">
    <source>
        <dbReference type="ARBA" id="ARBA00023242"/>
    </source>
</evidence>
<name>A0ABD3S7R9_9LAMI</name>
<keyword evidence="1 2" id="KW-0539">Nucleus</keyword>
<comment type="caution">
    <text evidence="4">The sequence shown here is derived from an EMBL/GenBank/DDBJ whole genome shotgun (WGS) entry which is preliminary data.</text>
</comment>
<feature type="domain" description="YDG" evidence="3">
    <location>
        <begin position="27"/>
        <end position="182"/>
    </location>
</feature>
<keyword evidence="5" id="KW-1185">Reference proteome</keyword>